<accession>A0A0E9P6H3</accession>
<organism evidence="1">
    <name type="scientific">Anguilla anguilla</name>
    <name type="common">European freshwater eel</name>
    <name type="synonym">Muraena anguilla</name>
    <dbReference type="NCBI Taxonomy" id="7936"/>
    <lineage>
        <taxon>Eukaryota</taxon>
        <taxon>Metazoa</taxon>
        <taxon>Chordata</taxon>
        <taxon>Craniata</taxon>
        <taxon>Vertebrata</taxon>
        <taxon>Euteleostomi</taxon>
        <taxon>Actinopterygii</taxon>
        <taxon>Neopterygii</taxon>
        <taxon>Teleostei</taxon>
        <taxon>Anguilliformes</taxon>
        <taxon>Anguillidae</taxon>
        <taxon>Anguilla</taxon>
    </lineage>
</organism>
<reference evidence="1" key="1">
    <citation type="submission" date="2014-11" db="EMBL/GenBank/DDBJ databases">
        <authorList>
            <person name="Amaro Gonzalez C."/>
        </authorList>
    </citation>
    <scope>NUCLEOTIDE SEQUENCE</scope>
</reference>
<protein>
    <submittedName>
        <fullName evidence="1">Uncharacterized protein</fullName>
    </submittedName>
</protein>
<dbReference type="EMBL" id="GBXM01108493">
    <property type="protein sequence ID" value="JAH00084.1"/>
    <property type="molecule type" value="Transcribed_RNA"/>
</dbReference>
<dbReference type="AlphaFoldDB" id="A0A0E9P6H3"/>
<reference evidence="1" key="2">
    <citation type="journal article" date="2015" name="Fish Shellfish Immunol.">
        <title>Early steps in the European eel (Anguilla anguilla)-Vibrio vulnificus interaction in the gills: Role of the RtxA13 toxin.</title>
        <authorList>
            <person name="Callol A."/>
            <person name="Pajuelo D."/>
            <person name="Ebbesson L."/>
            <person name="Teles M."/>
            <person name="MacKenzie S."/>
            <person name="Amaro C."/>
        </authorList>
    </citation>
    <scope>NUCLEOTIDE SEQUENCE</scope>
</reference>
<name>A0A0E9P6H3_ANGAN</name>
<proteinExistence type="predicted"/>
<sequence>MLPFLRGINGDTEVLSGAVSRHCASLCGPRLPSSVPIGLSGDDCRVTLVSGALLQGFPKC</sequence>
<evidence type="ECO:0000313" key="1">
    <source>
        <dbReference type="EMBL" id="JAH00084.1"/>
    </source>
</evidence>